<dbReference type="GO" id="GO:0006879">
    <property type="term" value="P:intracellular iron ion homeostasis"/>
    <property type="evidence" value="ECO:0007669"/>
    <property type="project" value="TreeGrafter"/>
</dbReference>
<reference evidence="12 13" key="1">
    <citation type="journal article" date="2019" name="Nat. Ecol. Evol.">
        <title>Megaphylogeny resolves global patterns of mushroom evolution.</title>
        <authorList>
            <person name="Varga T."/>
            <person name="Krizsan K."/>
            <person name="Foldi C."/>
            <person name="Dima B."/>
            <person name="Sanchez-Garcia M."/>
            <person name="Sanchez-Ramirez S."/>
            <person name="Szollosi G.J."/>
            <person name="Szarkandi J.G."/>
            <person name="Papp V."/>
            <person name="Albert L."/>
            <person name="Andreopoulos W."/>
            <person name="Angelini C."/>
            <person name="Antonin V."/>
            <person name="Barry K.W."/>
            <person name="Bougher N.L."/>
            <person name="Buchanan P."/>
            <person name="Buyck B."/>
            <person name="Bense V."/>
            <person name="Catcheside P."/>
            <person name="Chovatia M."/>
            <person name="Cooper J."/>
            <person name="Damon W."/>
            <person name="Desjardin D."/>
            <person name="Finy P."/>
            <person name="Geml J."/>
            <person name="Haridas S."/>
            <person name="Hughes K."/>
            <person name="Justo A."/>
            <person name="Karasinski D."/>
            <person name="Kautmanova I."/>
            <person name="Kiss B."/>
            <person name="Kocsube S."/>
            <person name="Kotiranta H."/>
            <person name="LaButti K.M."/>
            <person name="Lechner B.E."/>
            <person name="Liimatainen K."/>
            <person name="Lipzen A."/>
            <person name="Lukacs Z."/>
            <person name="Mihaltcheva S."/>
            <person name="Morgado L.N."/>
            <person name="Niskanen T."/>
            <person name="Noordeloos M.E."/>
            <person name="Ohm R.A."/>
            <person name="Ortiz-Santana B."/>
            <person name="Ovrebo C."/>
            <person name="Racz N."/>
            <person name="Riley R."/>
            <person name="Savchenko A."/>
            <person name="Shiryaev A."/>
            <person name="Soop K."/>
            <person name="Spirin V."/>
            <person name="Szebenyi C."/>
            <person name="Tomsovsky M."/>
            <person name="Tulloss R.E."/>
            <person name="Uehling J."/>
            <person name="Grigoriev I.V."/>
            <person name="Vagvolgyi C."/>
            <person name="Papp T."/>
            <person name="Martin F.M."/>
            <person name="Miettinen O."/>
            <person name="Hibbett D.S."/>
            <person name="Nagy L.G."/>
        </authorList>
    </citation>
    <scope>NUCLEOTIDE SEQUENCE [LARGE SCALE GENOMIC DNA]</scope>
    <source>
        <strain evidence="12 13">CBS 121175</strain>
    </source>
</reference>
<dbReference type="PANTHER" id="PTHR42802">
    <property type="entry name" value="MONOOXYGENASE"/>
    <property type="match status" value="1"/>
</dbReference>
<dbReference type="Proteomes" id="UP000307440">
    <property type="component" value="Unassembled WGS sequence"/>
</dbReference>
<evidence type="ECO:0000256" key="3">
    <source>
        <dbReference type="ARBA" id="ARBA00007588"/>
    </source>
</evidence>
<dbReference type="EC" id="1.14.13.196" evidence="4"/>
<evidence type="ECO:0000256" key="6">
    <source>
        <dbReference type="ARBA" id="ARBA00022827"/>
    </source>
</evidence>
<comment type="similarity">
    <text evidence="3">Belongs to the lysine N(6)-hydroxylase/L-ornithine N(5)-oxygenase family.</text>
</comment>
<evidence type="ECO:0000256" key="4">
    <source>
        <dbReference type="ARBA" id="ARBA00012881"/>
    </source>
</evidence>
<evidence type="ECO:0000256" key="7">
    <source>
        <dbReference type="ARBA" id="ARBA00022857"/>
    </source>
</evidence>
<keyword evidence="13" id="KW-1185">Reference proteome</keyword>
<dbReference type="AlphaFoldDB" id="A0A5C3LAW6"/>
<keyword evidence="6" id="KW-0274">FAD</keyword>
<organism evidence="12 13">
    <name type="scientific">Coprinopsis marcescibilis</name>
    <name type="common">Agaric fungus</name>
    <name type="synonym">Psathyrella marcescibilis</name>
    <dbReference type="NCBI Taxonomy" id="230819"/>
    <lineage>
        <taxon>Eukaryota</taxon>
        <taxon>Fungi</taxon>
        <taxon>Dikarya</taxon>
        <taxon>Basidiomycota</taxon>
        <taxon>Agaricomycotina</taxon>
        <taxon>Agaricomycetes</taxon>
        <taxon>Agaricomycetidae</taxon>
        <taxon>Agaricales</taxon>
        <taxon>Agaricineae</taxon>
        <taxon>Psathyrellaceae</taxon>
        <taxon>Coprinopsis</taxon>
    </lineage>
</organism>
<keyword evidence="12" id="KW-0503">Monooxygenase</keyword>
<evidence type="ECO:0000313" key="13">
    <source>
        <dbReference type="Proteomes" id="UP000307440"/>
    </source>
</evidence>
<dbReference type="SUPFAM" id="SSF51905">
    <property type="entry name" value="FAD/NAD(P)-binding domain"/>
    <property type="match status" value="1"/>
</dbReference>
<comment type="pathway">
    <text evidence="2">Siderophore biosynthesis.</text>
</comment>
<feature type="region of interest" description="Disordered" evidence="11">
    <location>
        <begin position="417"/>
        <end position="473"/>
    </location>
</feature>
<gene>
    <name evidence="12" type="ORF">FA15DRAFT_663308</name>
</gene>
<dbReference type="Pfam" id="PF13434">
    <property type="entry name" value="Lys_Orn_oxgnase"/>
    <property type="match status" value="1"/>
</dbReference>
<keyword evidence="7" id="KW-0521">NADP</keyword>
<sequence length="544" mass="59820">MSTEDVYDLVGLGFGPANIAIAGALTEKWQQDVNFPIKKTLFVERHEVFRWHPGMLLPDAKMQISFMKDLATLRNPASPYTFLNYLHSEDRLISFINRGSTIPTRKEYSDYLSWAANKVQQNGISCLFGHEIIGLDDAPEDTIRVRYRNLKTGAESTIRTRDFIVSPGGLPRVPDFIEPFTTNPRVIHSSAYALKIGDALQSLSGLSRPLRIGVVGSGQSAAEVAIDVRNRLANVPAQGRHAVEMLIRKGSLKPSDDSPFANEIFDPASTDAWFSTPSKTLRERILSEYKQTNYGVVNPRTLETLYEIIYDQKLNSAISQRTKSCESSSPVIVIKPYTSISSIEPAAQSDQTKNELLLTPEGKTSETEQSFVLSTKHTISGTADSSKYDIILYATGYQRNGWVNLLKHTGIGKHFGLSPSTSNVTLRPSTDLLEDSGRPQHFSNGSLTPDETPSPVSDSAVSTPPTSPENSVFSSARLNAQISHDVYLSRSYQLLPLNAETPLVPRIYLQGVEEATHGLSDTLLSVLGVRSGEVVADLAKGYKV</sequence>
<evidence type="ECO:0000256" key="2">
    <source>
        <dbReference type="ARBA" id="ARBA00004924"/>
    </source>
</evidence>
<comment type="catalytic activity">
    <reaction evidence="9">
        <text>L-ornithine + NADPH + O2 = N(5)-hydroxy-L-ornithine + NADP(+) + H2O</text>
        <dbReference type="Rhea" id="RHEA:41508"/>
        <dbReference type="ChEBI" id="CHEBI:15377"/>
        <dbReference type="ChEBI" id="CHEBI:15379"/>
        <dbReference type="ChEBI" id="CHEBI:46911"/>
        <dbReference type="ChEBI" id="CHEBI:57783"/>
        <dbReference type="ChEBI" id="CHEBI:58349"/>
        <dbReference type="ChEBI" id="CHEBI:78275"/>
        <dbReference type="EC" id="1.14.13.196"/>
    </reaction>
</comment>
<name>A0A5C3LAW6_COPMA</name>
<evidence type="ECO:0000256" key="1">
    <source>
        <dbReference type="ARBA" id="ARBA00001974"/>
    </source>
</evidence>
<dbReference type="GO" id="GO:0004497">
    <property type="term" value="F:monooxygenase activity"/>
    <property type="evidence" value="ECO:0007669"/>
    <property type="project" value="UniProtKB-KW"/>
</dbReference>
<evidence type="ECO:0000256" key="9">
    <source>
        <dbReference type="ARBA" id="ARBA00047598"/>
    </source>
</evidence>
<evidence type="ECO:0000256" key="5">
    <source>
        <dbReference type="ARBA" id="ARBA00022630"/>
    </source>
</evidence>
<dbReference type="OrthoDB" id="3519933at2759"/>
<keyword evidence="8" id="KW-0560">Oxidoreductase</keyword>
<keyword evidence="5" id="KW-0285">Flavoprotein</keyword>
<dbReference type="PANTHER" id="PTHR42802:SF1">
    <property type="entry name" value="L-ORNITHINE N(5)-MONOOXYGENASE"/>
    <property type="match status" value="1"/>
</dbReference>
<evidence type="ECO:0000313" key="12">
    <source>
        <dbReference type="EMBL" id="TFK29987.1"/>
    </source>
</evidence>
<dbReference type="STRING" id="230819.A0A5C3LAW6"/>
<feature type="compositionally biased region" description="Polar residues" evidence="11">
    <location>
        <begin position="418"/>
        <end position="428"/>
    </location>
</feature>
<dbReference type="Gene3D" id="3.50.50.60">
    <property type="entry name" value="FAD/NAD(P)-binding domain"/>
    <property type="match status" value="1"/>
</dbReference>
<protein>
    <recommendedName>
        <fullName evidence="4">L-ornithine N(5)-monooxygenase [NAD(P)H]</fullName>
        <ecNumber evidence="4">1.14.13.196</ecNumber>
    </recommendedName>
</protein>
<proteinExistence type="inferred from homology"/>
<feature type="compositionally biased region" description="Polar residues" evidence="11">
    <location>
        <begin position="441"/>
        <end position="473"/>
    </location>
</feature>
<dbReference type="InterPro" id="IPR036188">
    <property type="entry name" value="FAD/NAD-bd_sf"/>
</dbReference>
<dbReference type="InterPro" id="IPR025700">
    <property type="entry name" value="Lys/Orn_oxygenase"/>
</dbReference>
<evidence type="ECO:0000256" key="8">
    <source>
        <dbReference type="ARBA" id="ARBA00023002"/>
    </source>
</evidence>
<accession>A0A5C3LAW6</accession>
<comment type="cofactor">
    <cofactor evidence="1">
        <name>FAD</name>
        <dbReference type="ChEBI" id="CHEBI:57692"/>
    </cofactor>
</comment>
<comment type="catalytic activity">
    <reaction evidence="10">
        <text>L-ornithine + NADH + O2 = N(5)-hydroxy-L-ornithine + NAD(+) + H2O</text>
        <dbReference type="Rhea" id="RHEA:41512"/>
        <dbReference type="ChEBI" id="CHEBI:15377"/>
        <dbReference type="ChEBI" id="CHEBI:15379"/>
        <dbReference type="ChEBI" id="CHEBI:46911"/>
        <dbReference type="ChEBI" id="CHEBI:57540"/>
        <dbReference type="ChEBI" id="CHEBI:57945"/>
        <dbReference type="ChEBI" id="CHEBI:78275"/>
        <dbReference type="EC" id="1.14.13.196"/>
    </reaction>
</comment>
<evidence type="ECO:0000256" key="10">
    <source>
        <dbReference type="ARBA" id="ARBA00049248"/>
    </source>
</evidence>
<dbReference type="EMBL" id="ML210147">
    <property type="protein sequence ID" value="TFK29987.1"/>
    <property type="molecule type" value="Genomic_DNA"/>
</dbReference>
<evidence type="ECO:0000256" key="11">
    <source>
        <dbReference type="SAM" id="MobiDB-lite"/>
    </source>
</evidence>